<evidence type="ECO:0000256" key="2">
    <source>
        <dbReference type="SAM" id="SignalP"/>
    </source>
</evidence>
<comment type="caution">
    <text evidence="3">The sequence shown here is derived from an EMBL/GenBank/DDBJ whole genome shotgun (WGS) entry which is preliminary data.</text>
</comment>
<dbReference type="RefSeq" id="WP_230512714.1">
    <property type="nucleotide sequence ID" value="NZ_JAJITD010000017.1"/>
</dbReference>
<dbReference type="EMBL" id="JAJITD010000017">
    <property type="protein sequence ID" value="MCC8396373.1"/>
    <property type="molecule type" value="Genomic_DNA"/>
</dbReference>
<name>A0ABS8K390_9BURK</name>
<keyword evidence="1" id="KW-1133">Transmembrane helix</keyword>
<proteinExistence type="predicted"/>
<dbReference type="Proteomes" id="UP001431019">
    <property type="component" value="Unassembled WGS sequence"/>
</dbReference>
<gene>
    <name evidence="3" type="ORF">LJ656_27660</name>
</gene>
<keyword evidence="1" id="KW-0472">Membrane</keyword>
<evidence type="ECO:0000256" key="1">
    <source>
        <dbReference type="SAM" id="Phobius"/>
    </source>
</evidence>
<protein>
    <submittedName>
        <fullName evidence="3">DUF3592 domain-containing protein</fullName>
    </submittedName>
</protein>
<sequence length="130" mass="14771">MTRTKNYFALAVGLLCFVLTDLAANKTFNVYKSSVATTGQIVRLEPDGRHPVVEFVAISGEHREALAHTRWPVEVGQTIALRYKPDDPTYPVTFNRFVDLWLPITVFGGLTVLFMTWGLSGKKIWRRRES</sequence>
<reference evidence="3 4" key="1">
    <citation type="submission" date="2021-11" db="EMBL/GenBank/DDBJ databases">
        <authorList>
            <person name="Oh E.-T."/>
            <person name="Kim S.-B."/>
        </authorList>
    </citation>
    <scope>NUCLEOTIDE SEQUENCE [LARGE SCALE GENOMIC DNA]</scope>
    <source>
        <strain evidence="3 4">MMS20-SJTR3</strain>
    </source>
</reference>
<keyword evidence="2" id="KW-0732">Signal</keyword>
<organism evidence="3 4">
    <name type="scientific">Paraburkholderia sejongensis</name>
    <dbReference type="NCBI Taxonomy" id="2886946"/>
    <lineage>
        <taxon>Bacteria</taxon>
        <taxon>Pseudomonadati</taxon>
        <taxon>Pseudomonadota</taxon>
        <taxon>Betaproteobacteria</taxon>
        <taxon>Burkholderiales</taxon>
        <taxon>Burkholderiaceae</taxon>
        <taxon>Paraburkholderia</taxon>
    </lineage>
</organism>
<keyword evidence="4" id="KW-1185">Reference proteome</keyword>
<keyword evidence="1" id="KW-0812">Transmembrane</keyword>
<feature type="signal peptide" evidence="2">
    <location>
        <begin position="1"/>
        <end position="23"/>
    </location>
</feature>
<evidence type="ECO:0000313" key="4">
    <source>
        <dbReference type="Proteomes" id="UP001431019"/>
    </source>
</evidence>
<evidence type="ECO:0000313" key="3">
    <source>
        <dbReference type="EMBL" id="MCC8396373.1"/>
    </source>
</evidence>
<accession>A0ABS8K390</accession>
<feature type="transmembrane region" description="Helical" evidence="1">
    <location>
        <begin position="100"/>
        <end position="120"/>
    </location>
</feature>
<feature type="chain" id="PRO_5045876764" evidence="2">
    <location>
        <begin position="24"/>
        <end position="130"/>
    </location>
</feature>